<dbReference type="EMBL" id="JAVDWU010000003">
    <property type="protein sequence ID" value="MDR7149590.1"/>
    <property type="molecule type" value="Genomic_DNA"/>
</dbReference>
<evidence type="ECO:0000313" key="2">
    <source>
        <dbReference type="EMBL" id="MDR7149590.1"/>
    </source>
</evidence>
<dbReference type="RefSeq" id="WP_310313900.1">
    <property type="nucleotide sequence ID" value="NZ_JAVDWU010000003.1"/>
</dbReference>
<protein>
    <submittedName>
        <fullName evidence="2">Component of membrane protein insertase Oxa1/YidC/SpoIIIJ protein YidD</fullName>
    </submittedName>
</protein>
<dbReference type="InterPro" id="IPR002696">
    <property type="entry name" value="Membr_insert_effic_factor_YidD"/>
</dbReference>
<dbReference type="SMART" id="SM01234">
    <property type="entry name" value="Haemolytic"/>
    <property type="match status" value="1"/>
</dbReference>
<dbReference type="Proteomes" id="UP001265700">
    <property type="component" value="Unassembled WGS sequence"/>
</dbReference>
<sequence>MRTLALSAIRLYQRFVSPHKGFACAYRLHTGRCSCSQLGFRAIRRFGVTKGWLLLRQRTGLCGVAHRRFTTPRPRPPSKERGDCDLPCDFDFTPSPGKWGWCDFLSCCDIGSCGGSDAKKKRKSEDKAYLPSRSRRNA</sequence>
<comment type="caution">
    <text evidence="2">The sequence shown here is derived from an EMBL/GenBank/DDBJ whole genome shotgun (WGS) entry which is preliminary data.</text>
</comment>
<dbReference type="Pfam" id="PF01809">
    <property type="entry name" value="YidD"/>
    <property type="match status" value="1"/>
</dbReference>
<name>A0ABU1WJX4_9BURK</name>
<feature type="region of interest" description="Disordered" evidence="1">
    <location>
        <begin position="113"/>
        <end position="138"/>
    </location>
</feature>
<gene>
    <name evidence="2" type="ORF">J2W49_001545</name>
</gene>
<keyword evidence="3" id="KW-1185">Reference proteome</keyword>
<proteinExistence type="predicted"/>
<reference evidence="2 3" key="1">
    <citation type="submission" date="2023-07" db="EMBL/GenBank/DDBJ databases">
        <title>Sorghum-associated microbial communities from plants grown in Nebraska, USA.</title>
        <authorList>
            <person name="Schachtman D."/>
        </authorList>
    </citation>
    <scope>NUCLEOTIDE SEQUENCE [LARGE SCALE GENOMIC DNA]</scope>
    <source>
        <strain evidence="2 3">4249</strain>
    </source>
</reference>
<evidence type="ECO:0000313" key="3">
    <source>
        <dbReference type="Proteomes" id="UP001265700"/>
    </source>
</evidence>
<dbReference type="NCBIfam" id="TIGR00278">
    <property type="entry name" value="membrane protein insertion efficiency factor YidD"/>
    <property type="match status" value="1"/>
</dbReference>
<accession>A0ABU1WJX4</accession>
<organism evidence="2 3">
    <name type="scientific">Hydrogenophaga palleronii</name>
    <dbReference type="NCBI Taxonomy" id="65655"/>
    <lineage>
        <taxon>Bacteria</taxon>
        <taxon>Pseudomonadati</taxon>
        <taxon>Pseudomonadota</taxon>
        <taxon>Betaproteobacteria</taxon>
        <taxon>Burkholderiales</taxon>
        <taxon>Comamonadaceae</taxon>
        <taxon>Hydrogenophaga</taxon>
    </lineage>
</organism>
<evidence type="ECO:0000256" key="1">
    <source>
        <dbReference type="SAM" id="MobiDB-lite"/>
    </source>
</evidence>